<sequence>MFYKLIKVLPTAICGLALGIASLSNLLFNMTWHGLAVLFFILSCIILLLFIQKCILYPKTVQDELSDRNICATFPTFPMALMTIIYIIKHHLNVNLGILIWLWWLTIIIQFIIIVGFIYYHLILPNKGTVLPNTSWFVTFVGIGVISETAKEFNPVLGEFTVYIATFCFIILIAIILIKKTWRLYNENQFPMAVIIAAPAALCFNGFLISAKFDDFILTIFGFIISQLLFVVSLTFIPKLMAINFKFSFAALTFPWVTTATAYFNFMYHMRFPSPIHTLLQFMLICEIIFVSLAVVYVILGYIVFLRKRINSKVI</sequence>
<dbReference type="Pfam" id="PF03595">
    <property type="entry name" value="SLAC1"/>
    <property type="match status" value="1"/>
</dbReference>
<feature type="transmembrane region" description="Helical" evidence="5">
    <location>
        <begin position="32"/>
        <end position="50"/>
    </location>
</feature>
<evidence type="ECO:0000256" key="2">
    <source>
        <dbReference type="ARBA" id="ARBA00022692"/>
    </source>
</evidence>
<feature type="transmembrane region" description="Helical" evidence="5">
    <location>
        <begin position="100"/>
        <end position="123"/>
    </location>
</feature>
<protein>
    <submittedName>
        <fullName evidence="6">Exfoliative toxin A</fullName>
    </submittedName>
</protein>
<evidence type="ECO:0000256" key="4">
    <source>
        <dbReference type="ARBA" id="ARBA00023136"/>
    </source>
</evidence>
<dbReference type="InterPro" id="IPR052951">
    <property type="entry name" value="Tellurite_res_ion_channel"/>
</dbReference>
<accession>A0A0M2NZX8</accession>
<dbReference type="PANTHER" id="PTHR37955">
    <property type="entry name" value="TELLURITE RESISTANCE PROTEIN TEHA"/>
    <property type="match status" value="1"/>
</dbReference>
<evidence type="ECO:0000256" key="3">
    <source>
        <dbReference type="ARBA" id="ARBA00022989"/>
    </source>
</evidence>
<name>A0A0M2NZX8_STACC</name>
<dbReference type="Proteomes" id="UP000034455">
    <property type="component" value="Unassembled WGS sequence"/>
</dbReference>
<feature type="transmembrane region" description="Helical" evidence="5">
    <location>
        <begin position="130"/>
        <end position="148"/>
    </location>
</feature>
<evidence type="ECO:0000256" key="1">
    <source>
        <dbReference type="ARBA" id="ARBA00004141"/>
    </source>
</evidence>
<feature type="transmembrane region" description="Helical" evidence="5">
    <location>
        <begin position="249"/>
        <end position="268"/>
    </location>
</feature>
<reference evidence="6 7" key="1">
    <citation type="submission" date="2015-03" db="EMBL/GenBank/DDBJ databases">
        <title>Genome Assembly of Staphylococcus cohnii subsp. cohnii strain G22B2.</title>
        <authorList>
            <person name="Nair G."/>
            <person name="Kaur G."/>
            <person name="Khatri I."/>
            <person name="Singh N.K."/>
            <person name="Sathyabama S."/>
            <person name="Maurya S.K."/>
            <person name="Subramanian S."/>
            <person name="Agrewala J.N."/>
            <person name="Mayilraj S."/>
        </authorList>
    </citation>
    <scope>NUCLEOTIDE SEQUENCE [LARGE SCALE GENOMIC DNA]</scope>
    <source>
        <strain evidence="6 7">G22B2</strain>
    </source>
</reference>
<evidence type="ECO:0000256" key="5">
    <source>
        <dbReference type="SAM" id="Phobius"/>
    </source>
</evidence>
<feature type="transmembrane region" description="Helical" evidence="5">
    <location>
        <begin position="190"/>
        <end position="210"/>
    </location>
</feature>
<comment type="subcellular location">
    <subcellularLocation>
        <location evidence="1">Membrane</location>
        <topology evidence="1">Multi-pass membrane protein</topology>
    </subcellularLocation>
</comment>
<gene>
    <name evidence="6" type="ORF">UF66_1223</name>
</gene>
<keyword evidence="3 5" id="KW-1133">Transmembrane helix</keyword>
<dbReference type="AlphaFoldDB" id="A0A0M2NZX8"/>
<evidence type="ECO:0000313" key="7">
    <source>
        <dbReference type="Proteomes" id="UP000034455"/>
    </source>
</evidence>
<feature type="transmembrane region" description="Helical" evidence="5">
    <location>
        <begin position="216"/>
        <end position="237"/>
    </location>
</feature>
<feature type="transmembrane region" description="Helical" evidence="5">
    <location>
        <begin position="70"/>
        <end position="88"/>
    </location>
</feature>
<feature type="transmembrane region" description="Helical" evidence="5">
    <location>
        <begin position="280"/>
        <end position="305"/>
    </location>
</feature>
<dbReference type="PANTHER" id="PTHR37955:SF1">
    <property type="entry name" value="DEP DOMAIN-CONTAINING PROTEIN"/>
    <property type="match status" value="1"/>
</dbReference>
<evidence type="ECO:0000313" key="6">
    <source>
        <dbReference type="EMBL" id="KKI65266.1"/>
    </source>
</evidence>
<dbReference type="Gene3D" id="1.50.10.150">
    <property type="entry name" value="Voltage-dependent anion channel"/>
    <property type="match status" value="1"/>
</dbReference>
<keyword evidence="2 5" id="KW-0812">Transmembrane</keyword>
<dbReference type="PATRIC" id="fig|74704.6.peg.1257"/>
<comment type="caution">
    <text evidence="6">The sequence shown here is derived from an EMBL/GenBank/DDBJ whole genome shotgun (WGS) entry which is preliminary data.</text>
</comment>
<dbReference type="EMBL" id="LAKJ01000002">
    <property type="protein sequence ID" value="KKI65266.1"/>
    <property type="molecule type" value="Genomic_DNA"/>
</dbReference>
<keyword evidence="4 5" id="KW-0472">Membrane</keyword>
<dbReference type="GO" id="GO:0046583">
    <property type="term" value="F:monoatomic cation efflux transmembrane transporter activity"/>
    <property type="evidence" value="ECO:0007669"/>
    <property type="project" value="TreeGrafter"/>
</dbReference>
<dbReference type="RefSeq" id="WP_019469148.1">
    <property type="nucleotide sequence ID" value="NZ_LAKJ01000002.1"/>
</dbReference>
<organism evidence="6 7">
    <name type="scientific">Staphylococcus cohnii subsp. cohnii</name>
    <dbReference type="NCBI Taxonomy" id="74704"/>
    <lineage>
        <taxon>Bacteria</taxon>
        <taxon>Bacillati</taxon>
        <taxon>Bacillota</taxon>
        <taxon>Bacilli</taxon>
        <taxon>Bacillales</taxon>
        <taxon>Staphylococcaceae</taxon>
        <taxon>Staphylococcus</taxon>
        <taxon>Staphylococcus cohnii species complex</taxon>
    </lineage>
</organism>
<dbReference type="InterPro" id="IPR038665">
    <property type="entry name" value="Voltage-dep_anion_channel_sf"/>
</dbReference>
<proteinExistence type="predicted"/>
<dbReference type="GO" id="GO:0005886">
    <property type="term" value="C:plasma membrane"/>
    <property type="evidence" value="ECO:0007669"/>
    <property type="project" value="TreeGrafter"/>
</dbReference>
<dbReference type="InterPro" id="IPR004695">
    <property type="entry name" value="SLAC1/Mae1/Ssu1/TehA"/>
</dbReference>
<feature type="transmembrane region" description="Helical" evidence="5">
    <location>
        <begin position="160"/>
        <end position="178"/>
    </location>
</feature>